<evidence type="ECO:0000313" key="2">
    <source>
        <dbReference type="EMBL" id="THU74803.1"/>
    </source>
</evidence>
<protein>
    <submittedName>
        <fullName evidence="2">Uncharacterized protein</fullName>
    </submittedName>
</protein>
<reference evidence="2 3" key="1">
    <citation type="journal article" date="2019" name="Nat. Plants">
        <title>Genome sequencing of Musa balbisiana reveals subgenome evolution and function divergence in polyploid bananas.</title>
        <authorList>
            <person name="Yao X."/>
        </authorList>
    </citation>
    <scope>NUCLEOTIDE SEQUENCE [LARGE SCALE GENOMIC DNA]</scope>
    <source>
        <strain evidence="3">cv. DH-PKW</strain>
        <tissue evidence="2">Leaves</tissue>
    </source>
</reference>
<comment type="caution">
    <text evidence="2">The sequence shown here is derived from an EMBL/GenBank/DDBJ whole genome shotgun (WGS) entry which is preliminary data.</text>
</comment>
<name>A0A4S8KHL4_MUSBA</name>
<evidence type="ECO:0000256" key="1">
    <source>
        <dbReference type="SAM" id="MobiDB-lite"/>
    </source>
</evidence>
<organism evidence="2 3">
    <name type="scientific">Musa balbisiana</name>
    <name type="common">Banana</name>
    <dbReference type="NCBI Taxonomy" id="52838"/>
    <lineage>
        <taxon>Eukaryota</taxon>
        <taxon>Viridiplantae</taxon>
        <taxon>Streptophyta</taxon>
        <taxon>Embryophyta</taxon>
        <taxon>Tracheophyta</taxon>
        <taxon>Spermatophyta</taxon>
        <taxon>Magnoliopsida</taxon>
        <taxon>Liliopsida</taxon>
        <taxon>Zingiberales</taxon>
        <taxon>Musaceae</taxon>
        <taxon>Musa</taxon>
    </lineage>
</organism>
<sequence>MLGEKLTGGADSSGGVEESDRRWGRAGQLWLKHSCPWFEDFIFYIKMQKQKITQLGFIRLKKYIDIVVDERRSSTAFYTE</sequence>
<feature type="region of interest" description="Disordered" evidence="1">
    <location>
        <begin position="1"/>
        <end position="22"/>
    </location>
</feature>
<dbReference type="EMBL" id="PYDT01000001">
    <property type="protein sequence ID" value="THU74803.1"/>
    <property type="molecule type" value="Genomic_DNA"/>
</dbReference>
<accession>A0A4S8KHL4</accession>
<proteinExistence type="predicted"/>
<dbReference type="AlphaFoldDB" id="A0A4S8KHL4"/>
<gene>
    <name evidence="2" type="ORF">C4D60_Mb04t37270</name>
</gene>
<dbReference type="Proteomes" id="UP000317650">
    <property type="component" value="Chromosome 4"/>
</dbReference>
<keyword evidence="3" id="KW-1185">Reference proteome</keyword>
<evidence type="ECO:0000313" key="3">
    <source>
        <dbReference type="Proteomes" id="UP000317650"/>
    </source>
</evidence>